<evidence type="ECO:0000313" key="8">
    <source>
        <dbReference type="Proteomes" id="UP001064489"/>
    </source>
</evidence>
<dbReference type="Proteomes" id="UP001064489">
    <property type="component" value="Chromosome 13"/>
</dbReference>
<comment type="catalytic activity">
    <reaction evidence="4">
        <text>[(1-&gt;4)-alpha-D-galacturonosyl methyl ester](n) + n H2O = [(1-&gt;4)-alpha-D-galacturonosyl](n) + n methanol + n H(+)</text>
        <dbReference type="Rhea" id="RHEA:22380"/>
        <dbReference type="Rhea" id="RHEA-COMP:14570"/>
        <dbReference type="Rhea" id="RHEA-COMP:14573"/>
        <dbReference type="ChEBI" id="CHEBI:15377"/>
        <dbReference type="ChEBI" id="CHEBI:15378"/>
        <dbReference type="ChEBI" id="CHEBI:17790"/>
        <dbReference type="ChEBI" id="CHEBI:140522"/>
        <dbReference type="ChEBI" id="CHEBI:140523"/>
        <dbReference type="EC" id="3.1.1.11"/>
    </reaction>
</comment>
<dbReference type="InterPro" id="IPR012334">
    <property type="entry name" value="Pectin_lyas_fold"/>
</dbReference>
<dbReference type="Gene3D" id="2.160.20.10">
    <property type="entry name" value="Single-stranded right-handed beta-helix, Pectin lyase-like"/>
    <property type="match status" value="1"/>
</dbReference>
<keyword evidence="8" id="KW-1185">Reference proteome</keyword>
<sequence length="196" mass="21414">MEFSDEEEEEDGGEENGFEEDEDVRLDVNLSLAELEKKILHGFWLHDDKDRPNLTVALDGTGDYRSIVEAVGHIPNNSDTFFYIYIKAGIYNENVYVGGEKRNIVMSGDGIGKTIIQSSRSNSSGFGIGVSAALNIESQLFLAKDMSILNSAGHEGGQAVALRTTGNHIASLRCSIEGVSGHLVHTPREEPVFLQL</sequence>
<comment type="function">
    <text evidence="4">Acts in the modification of cell walls via demethylesterification of cell wall pectin.</text>
</comment>
<evidence type="ECO:0000256" key="5">
    <source>
        <dbReference type="SAM" id="MobiDB-lite"/>
    </source>
</evidence>
<dbReference type="InterPro" id="IPR018040">
    <property type="entry name" value="Pectinesterase_Tyr_AS"/>
</dbReference>
<keyword evidence="4" id="KW-0134">Cell wall</keyword>
<dbReference type="GO" id="GO:0042545">
    <property type="term" value="P:cell wall modification"/>
    <property type="evidence" value="ECO:0007669"/>
    <property type="project" value="UniProtKB-UniRule"/>
</dbReference>
<organism evidence="7 8">
    <name type="scientific">Acer negundo</name>
    <name type="common">Box elder</name>
    <dbReference type="NCBI Taxonomy" id="4023"/>
    <lineage>
        <taxon>Eukaryota</taxon>
        <taxon>Viridiplantae</taxon>
        <taxon>Streptophyta</taxon>
        <taxon>Embryophyta</taxon>
        <taxon>Tracheophyta</taxon>
        <taxon>Spermatophyta</taxon>
        <taxon>Magnoliopsida</taxon>
        <taxon>eudicotyledons</taxon>
        <taxon>Gunneridae</taxon>
        <taxon>Pentapetalae</taxon>
        <taxon>rosids</taxon>
        <taxon>malvids</taxon>
        <taxon>Sapindales</taxon>
        <taxon>Sapindaceae</taxon>
        <taxon>Hippocastanoideae</taxon>
        <taxon>Acereae</taxon>
        <taxon>Acer</taxon>
    </lineage>
</organism>
<dbReference type="PROSITE" id="PS00800">
    <property type="entry name" value="PECTINESTERASE_1"/>
    <property type="match status" value="1"/>
</dbReference>
<dbReference type="AlphaFoldDB" id="A0AAD5JR53"/>
<gene>
    <name evidence="7" type="ORF">LWI28_022683</name>
</gene>
<dbReference type="PANTHER" id="PTHR31707">
    <property type="entry name" value="PECTINESTERASE"/>
    <property type="match status" value="1"/>
</dbReference>
<comment type="pathway">
    <text evidence="1 4">Glycan metabolism; pectin degradation; 2-dehydro-3-deoxy-D-gluconate from pectin: step 1/5.</text>
</comment>
<evidence type="ECO:0000256" key="3">
    <source>
        <dbReference type="ARBA" id="ARBA00023085"/>
    </source>
</evidence>
<comment type="subcellular location">
    <subcellularLocation>
        <location evidence="4">Secreted</location>
        <location evidence="4">Cell wall</location>
    </subcellularLocation>
</comment>
<dbReference type="Pfam" id="PF01095">
    <property type="entry name" value="Pectinesterase"/>
    <property type="match status" value="1"/>
</dbReference>
<dbReference type="InterPro" id="IPR011050">
    <property type="entry name" value="Pectin_lyase_fold/virulence"/>
</dbReference>
<dbReference type="GO" id="GO:0030599">
    <property type="term" value="F:pectinesterase activity"/>
    <property type="evidence" value="ECO:0007669"/>
    <property type="project" value="UniProtKB-UniRule"/>
</dbReference>
<evidence type="ECO:0000256" key="1">
    <source>
        <dbReference type="ARBA" id="ARBA00005184"/>
    </source>
</evidence>
<accession>A0AAD5JR53</accession>
<comment type="caution">
    <text evidence="7">The sequence shown here is derived from an EMBL/GenBank/DDBJ whole genome shotgun (WGS) entry which is preliminary data.</text>
</comment>
<evidence type="ECO:0000259" key="6">
    <source>
        <dbReference type="Pfam" id="PF01095"/>
    </source>
</evidence>
<dbReference type="EC" id="3.1.1.11" evidence="4"/>
<dbReference type="EMBL" id="JAJSOW010000002">
    <property type="protein sequence ID" value="KAI9198825.1"/>
    <property type="molecule type" value="Genomic_DNA"/>
</dbReference>
<dbReference type="SUPFAM" id="SSF51126">
    <property type="entry name" value="Pectin lyase-like"/>
    <property type="match status" value="1"/>
</dbReference>
<evidence type="ECO:0000256" key="2">
    <source>
        <dbReference type="ARBA" id="ARBA00022801"/>
    </source>
</evidence>
<evidence type="ECO:0000256" key="4">
    <source>
        <dbReference type="RuleBase" id="RU000589"/>
    </source>
</evidence>
<keyword evidence="2 4" id="KW-0378">Hydrolase</keyword>
<feature type="region of interest" description="Disordered" evidence="5">
    <location>
        <begin position="1"/>
        <end position="20"/>
    </location>
</feature>
<feature type="domain" description="Pectinesterase catalytic" evidence="6">
    <location>
        <begin position="53"/>
        <end position="182"/>
    </location>
</feature>
<proteinExistence type="predicted"/>
<evidence type="ECO:0000313" key="7">
    <source>
        <dbReference type="EMBL" id="KAI9198825.1"/>
    </source>
</evidence>
<reference evidence="7 8" key="1">
    <citation type="journal article" date="2022" name="Plant J.">
        <title>Strategies of tolerance reflected in two North American maple genomes.</title>
        <authorList>
            <person name="McEvoy S.L."/>
            <person name="Sezen U.U."/>
            <person name="Trouern-Trend A."/>
            <person name="McMahon S.M."/>
            <person name="Schaberg P.G."/>
            <person name="Yang J."/>
            <person name="Wegrzyn J.L."/>
            <person name="Swenson N.G."/>
        </authorList>
    </citation>
    <scope>NUCLEOTIDE SEQUENCE [LARGE SCALE GENOMIC DNA]</scope>
    <source>
        <strain evidence="7">91603</strain>
    </source>
</reference>
<dbReference type="InterPro" id="IPR000070">
    <property type="entry name" value="Pectinesterase_cat"/>
</dbReference>
<dbReference type="GO" id="GO:0045490">
    <property type="term" value="P:pectin catabolic process"/>
    <property type="evidence" value="ECO:0007669"/>
    <property type="project" value="UniProtKB-UniRule"/>
</dbReference>
<keyword evidence="3 4" id="KW-0063">Aspartyl esterase</keyword>
<protein>
    <recommendedName>
        <fullName evidence="4">Pectinesterase</fullName>
        <ecNumber evidence="4">3.1.1.11</ecNumber>
    </recommendedName>
</protein>
<name>A0AAD5JR53_ACENE</name>
<keyword evidence="4" id="KW-0961">Cell wall biogenesis/degradation</keyword>
<keyword evidence="4" id="KW-0964">Secreted</keyword>